<dbReference type="Proteomes" id="UP001162780">
    <property type="component" value="Chromosome"/>
</dbReference>
<accession>A0ABY7GIL3</accession>
<dbReference type="RefSeq" id="WP_269021876.1">
    <property type="nucleotide sequence ID" value="NZ_CP113517.1"/>
</dbReference>
<dbReference type="InterPro" id="IPR043461">
    <property type="entry name" value="LpxH-like"/>
</dbReference>
<feature type="domain" description="Calcineurin-like phosphoesterase" evidence="6">
    <location>
        <begin position="16"/>
        <end position="200"/>
    </location>
</feature>
<dbReference type="PANTHER" id="PTHR34990">
    <property type="entry name" value="UDP-2,3-DIACYLGLUCOSAMINE HYDROLASE-RELATED"/>
    <property type="match status" value="1"/>
</dbReference>
<keyword evidence="3" id="KW-0479">Metal-binding</keyword>
<evidence type="ECO:0000256" key="5">
    <source>
        <dbReference type="ARBA" id="ARBA00023211"/>
    </source>
</evidence>
<dbReference type="Pfam" id="PF00149">
    <property type="entry name" value="Metallophos"/>
    <property type="match status" value="1"/>
</dbReference>
<gene>
    <name evidence="7" type="ORF">NM686_017455</name>
</gene>
<dbReference type="SUPFAM" id="SSF56300">
    <property type="entry name" value="Metallo-dependent phosphatases"/>
    <property type="match status" value="1"/>
</dbReference>
<evidence type="ECO:0000313" key="7">
    <source>
        <dbReference type="EMBL" id="WAR44141.1"/>
    </source>
</evidence>
<proteinExistence type="predicted"/>
<evidence type="ECO:0000256" key="1">
    <source>
        <dbReference type="ARBA" id="ARBA00022475"/>
    </source>
</evidence>
<keyword evidence="1" id="KW-1003">Cell membrane</keyword>
<protein>
    <submittedName>
        <fullName evidence="7">Metallophosphoesterase</fullName>
    </submittedName>
</protein>
<reference evidence="7" key="1">
    <citation type="submission" date="2022-11" db="EMBL/GenBank/DDBJ databases">
        <title>Methylomonas rapida sp. nov., Carotenoid-Producing Obligate Methanotrophs with High Growth Characteristics and Biotechnological Potential.</title>
        <authorList>
            <person name="Tikhonova E.N."/>
            <person name="Suleimanov R.Z."/>
            <person name="Miroshnikov K."/>
            <person name="Oshkin I.Y."/>
            <person name="Belova S.E."/>
            <person name="Danilova O.V."/>
            <person name="Ashikhmin A."/>
            <person name="Konopkin A."/>
            <person name="But S.Y."/>
            <person name="Khmelenina V.N."/>
            <person name="Kuznetsov N."/>
            <person name="Pimenov N.V."/>
            <person name="Dedysh S.N."/>
        </authorList>
    </citation>
    <scope>NUCLEOTIDE SEQUENCE</scope>
    <source>
        <strain evidence="7">MP1</strain>
    </source>
</reference>
<dbReference type="InterPro" id="IPR029052">
    <property type="entry name" value="Metallo-depent_PP-like"/>
</dbReference>
<dbReference type="InterPro" id="IPR004843">
    <property type="entry name" value="Calcineurin-like_PHP"/>
</dbReference>
<name>A0ABY7GIL3_9GAMM</name>
<organism evidence="7 8">
    <name type="scientific">Methylomonas rapida</name>
    <dbReference type="NCBI Taxonomy" id="2963939"/>
    <lineage>
        <taxon>Bacteria</taxon>
        <taxon>Pseudomonadati</taxon>
        <taxon>Pseudomonadota</taxon>
        <taxon>Gammaproteobacteria</taxon>
        <taxon>Methylococcales</taxon>
        <taxon>Methylococcaceae</taxon>
        <taxon>Methylomonas</taxon>
    </lineage>
</organism>
<evidence type="ECO:0000313" key="8">
    <source>
        <dbReference type="Proteomes" id="UP001162780"/>
    </source>
</evidence>
<dbReference type="EMBL" id="CP113517">
    <property type="protein sequence ID" value="WAR44141.1"/>
    <property type="molecule type" value="Genomic_DNA"/>
</dbReference>
<sequence length="509" mass="56369">MMTDFKEFPEYDELHVISDIHMGGKPGFQILRETGRLAGYIAWVAQQAPDGKVALVLNGDVFDTLAEDIKGYVAIDDAVTTIHRIMKDDAFSGIWDALAEFVAQEGRTLVFVIGNHDIEMAFPTLQNLISWRLAGDDLVKKARIVFSTTGAGYTCTVGDAKVYCTHGNEVDAWNYNRYEDLAKVSRRLNADQPLDPKEWCPNAGTRMVKEVMNEIKKTYKWIDLLKPETTAAVGTLVVLDPSQASKITKLLSIVGEKSKGSQQVDQRLSAEGFKPHAELETTPLGLEQLLGPNLTAGVRAQQGHDAESVDDMLLNAEKNLHNPAALVATPEEALGTGELIWDRLTGWIRGVGKDEALRRALQDWLKNDKTFVIDDKDDTFKDVTAAAGSSIDFIVTGHTHLERAIDMGNNRFYFNCGTWIRLLRFTDAMLKDKASFKPVYDLLVDQQGRMELIDDAQFPDATGTKTSFVLNQTSAVSIKKEHGKVVGRLTHIEGDGKGQPKEIKAFARA</sequence>
<keyword evidence="4" id="KW-0472">Membrane</keyword>
<keyword evidence="5" id="KW-0464">Manganese</keyword>
<keyword evidence="2" id="KW-0997">Cell inner membrane</keyword>
<evidence type="ECO:0000256" key="3">
    <source>
        <dbReference type="ARBA" id="ARBA00022723"/>
    </source>
</evidence>
<keyword evidence="8" id="KW-1185">Reference proteome</keyword>
<evidence type="ECO:0000256" key="2">
    <source>
        <dbReference type="ARBA" id="ARBA00022519"/>
    </source>
</evidence>
<evidence type="ECO:0000259" key="6">
    <source>
        <dbReference type="Pfam" id="PF00149"/>
    </source>
</evidence>
<dbReference type="PANTHER" id="PTHR34990:SF2">
    <property type="entry name" value="BLL8164 PROTEIN"/>
    <property type="match status" value="1"/>
</dbReference>
<evidence type="ECO:0000256" key="4">
    <source>
        <dbReference type="ARBA" id="ARBA00023136"/>
    </source>
</evidence>